<evidence type="ECO:0000313" key="9">
    <source>
        <dbReference type="EMBL" id="SPM28220.1"/>
    </source>
</evidence>
<dbReference type="Pfam" id="PF02668">
    <property type="entry name" value="TauD"/>
    <property type="match status" value="1"/>
</dbReference>
<evidence type="ECO:0000256" key="3">
    <source>
        <dbReference type="ARBA" id="ARBA00022723"/>
    </source>
</evidence>
<comment type="similarity">
    <text evidence="2">Belongs to the TfdA dioxygenase family.</text>
</comment>
<keyword evidence="3" id="KW-0479">Metal-binding</keyword>
<dbReference type="AlphaFoldDB" id="A0A2U3N9Q3"/>
<dbReference type="EMBL" id="FTRV01000011">
    <property type="protein sequence ID" value="SPM28220.1"/>
    <property type="molecule type" value="Genomic_DNA"/>
</dbReference>
<dbReference type="PANTHER" id="PTHR43779">
    <property type="entry name" value="DIOXYGENASE RV0097-RELATED"/>
    <property type="match status" value="1"/>
</dbReference>
<gene>
    <name evidence="9" type="ORF">MTAB308_1705</name>
</gene>
<evidence type="ECO:0000256" key="7">
    <source>
        <dbReference type="SAM" id="MobiDB-lite"/>
    </source>
</evidence>
<dbReference type="InterPro" id="IPR042098">
    <property type="entry name" value="TauD-like_sf"/>
</dbReference>
<comment type="cofactor">
    <cofactor evidence="1">
        <name>Fe(2+)</name>
        <dbReference type="ChEBI" id="CHEBI:29033"/>
    </cofactor>
</comment>
<keyword evidence="4 9" id="KW-0223">Dioxygenase</keyword>
<dbReference type="Proteomes" id="UP000241595">
    <property type="component" value="Unassembled WGS sequence"/>
</dbReference>
<evidence type="ECO:0000256" key="2">
    <source>
        <dbReference type="ARBA" id="ARBA00005896"/>
    </source>
</evidence>
<dbReference type="GO" id="GO:0051213">
    <property type="term" value="F:dioxygenase activity"/>
    <property type="evidence" value="ECO:0007669"/>
    <property type="project" value="UniProtKB-KW"/>
</dbReference>
<dbReference type="InterPro" id="IPR051178">
    <property type="entry name" value="TfdA_dioxygenase"/>
</dbReference>
<keyword evidence="10" id="KW-1185">Reference proteome</keyword>
<dbReference type="SUPFAM" id="SSF51197">
    <property type="entry name" value="Clavaminate synthase-like"/>
    <property type="match status" value="1"/>
</dbReference>
<feature type="domain" description="TauD/TfdA-like" evidence="8">
    <location>
        <begin position="14"/>
        <end position="285"/>
    </location>
</feature>
<dbReference type="PANTHER" id="PTHR43779:SF3">
    <property type="entry name" value="(3R)-3-[(CARBOXYMETHYL)AMINO]FATTY ACID OXYGENASE_DECARBOXYLASE"/>
    <property type="match status" value="1"/>
</dbReference>
<keyword evidence="6" id="KW-0408">Iron</keyword>
<feature type="region of interest" description="Disordered" evidence="7">
    <location>
        <begin position="291"/>
        <end position="313"/>
    </location>
</feature>
<reference evidence="9 10" key="1">
    <citation type="submission" date="2017-01" db="EMBL/GenBank/DDBJ databases">
        <authorList>
            <consortium name="Urmite Genomes"/>
        </authorList>
    </citation>
    <scope>NUCLEOTIDE SEQUENCE [LARGE SCALE GENOMIC DNA]</scope>
    <source>
        <strain evidence="9 10">AB308</strain>
    </source>
</reference>
<evidence type="ECO:0000256" key="4">
    <source>
        <dbReference type="ARBA" id="ARBA00022964"/>
    </source>
</evidence>
<evidence type="ECO:0000256" key="1">
    <source>
        <dbReference type="ARBA" id="ARBA00001954"/>
    </source>
</evidence>
<dbReference type="STRING" id="1841859.GCA_900157385_01700"/>
<accession>A0A2U3N9Q3</accession>
<evidence type="ECO:0000313" key="10">
    <source>
        <dbReference type="Proteomes" id="UP000241595"/>
    </source>
</evidence>
<evidence type="ECO:0000256" key="5">
    <source>
        <dbReference type="ARBA" id="ARBA00023002"/>
    </source>
</evidence>
<dbReference type="Gene3D" id="3.60.130.10">
    <property type="entry name" value="Clavaminate synthase-like"/>
    <property type="match status" value="1"/>
</dbReference>
<sequence length="313" mass="34618">VLERCNAWGASMEIVPLGPGFAAELRGVTIHDVAAGDAAYAAVRAAFEEHSVLVLRDQDVTDDAQLAFSRRFGPLEATKVGSAGYGSNLVVLKTLDEEGNVVPEEHRIALENKANQLWHTDSAFKRVPALASVLSSRIIPGRGGETEYVSTRLAFERLDPSLRRRLENCFAWHEYAYSRGKIAPDLATPAERAALPPQCWRLVWTNPVNGRKALYIASHAFAIEGMEQKAAQQLLAQLIDAATAPGHSYLHMWREGDVVMWDNRATMHRGRPWPASEPRHMVRTTISATESDGLETMRPLQPLTRAGEPQRPI</sequence>
<dbReference type="InterPro" id="IPR003819">
    <property type="entry name" value="TauD/TfdA-like"/>
</dbReference>
<organism evidence="9 10">
    <name type="scientific">Mycobacterium terramassiliense</name>
    <dbReference type="NCBI Taxonomy" id="1841859"/>
    <lineage>
        <taxon>Bacteria</taxon>
        <taxon>Bacillati</taxon>
        <taxon>Actinomycetota</taxon>
        <taxon>Actinomycetes</taxon>
        <taxon>Mycobacteriales</taxon>
        <taxon>Mycobacteriaceae</taxon>
        <taxon>Mycobacterium</taxon>
    </lineage>
</organism>
<protein>
    <submittedName>
        <fullName evidence="9">Taurine dioxygenase, alpha-ketoglutarate-dependent</fullName>
    </submittedName>
</protein>
<keyword evidence="5" id="KW-0560">Oxidoreductase</keyword>
<evidence type="ECO:0000256" key="6">
    <source>
        <dbReference type="ARBA" id="ARBA00023004"/>
    </source>
</evidence>
<dbReference type="GO" id="GO:0046872">
    <property type="term" value="F:metal ion binding"/>
    <property type="evidence" value="ECO:0007669"/>
    <property type="project" value="UniProtKB-KW"/>
</dbReference>
<proteinExistence type="inferred from homology"/>
<feature type="non-terminal residue" evidence="9">
    <location>
        <position position="1"/>
    </location>
</feature>
<evidence type="ECO:0000259" key="8">
    <source>
        <dbReference type="Pfam" id="PF02668"/>
    </source>
</evidence>
<name>A0A2U3N9Q3_9MYCO</name>